<evidence type="ECO:0000256" key="2">
    <source>
        <dbReference type="ARBA" id="ARBA00010333"/>
    </source>
</evidence>
<dbReference type="SMART" id="SM00079">
    <property type="entry name" value="PBPe"/>
    <property type="match status" value="1"/>
</dbReference>
<name>A0A377GCE9_9GAMM</name>
<sequence>MPRFFSFIVFAIAIIIPISSCDRKNDENYLRFSTSAEYPPFEYTEHGEIKGFDIDLAKLIAKELGKNAVFDNMQFSTVLPALSSGQDDIAIATITITDARRVNFDFSDPYYFEGMASVYPANHPVKSADQLKGKNVAVQLGSMMEIWLRQKYPQVQITAFDNNNQTIEALAAGHVDVILMDEAQGKIYSKKHAGLSYSVLGKSDYGYALVVKKGSPLLPHINKALQKLKATGEIQKLQDIWLKDSL</sequence>
<dbReference type="GO" id="GO:0015276">
    <property type="term" value="F:ligand-gated monoatomic ion channel activity"/>
    <property type="evidence" value="ECO:0007669"/>
    <property type="project" value="InterPro"/>
</dbReference>
<dbReference type="InterPro" id="IPR001320">
    <property type="entry name" value="Iontro_rcpt_C"/>
</dbReference>
<dbReference type="SUPFAM" id="SSF53850">
    <property type="entry name" value="Periplasmic binding protein-like II"/>
    <property type="match status" value="1"/>
</dbReference>
<dbReference type="InterPro" id="IPR018313">
    <property type="entry name" value="SBP_3_CS"/>
</dbReference>
<keyword evidence="3" id="KW-0732">Signal</keyword>
<evidence type="ECO:0000259" key="5">
    <source>
        <dbReference type="SMART" id="SM00062"/>
    </source>
</evidence>
<dbReference type="Gene3D" id="3.40.190.10">
    <property type="entry name" value="Periplasmic binding protein-like II"/>
    <property type="match status" value="2"/>
</dbReference>
<accession>A0A377GCE9</accession>
<proteinExistence type="inferred from homology"/>
<dbReference type="InterPro" id="IPR001638">
    <property type="entry name" value="Solute-binding_3/MltF_N"/>
</dbReference>
<dbReference type="GO" id="GO:0016020">
    <property type="term" value="C:membrane"/>
    <property type="evidence" value="ECO:0007669"/>
    <property type="project" value="InterPro"/>
</dbReference>
<dbReference type="EMBL" id="UGGT01000001">
    <property type="protein sequence ID" value="STO22171.1"/>
    <property type="molecule type" value="Genomic_DNA"/>
</dbReference>
<comment type="subcellular location">
    <subcellularLocation>
        <location evidence="1">Cell envelope</location>
    </subcellularLocation>
</comment>
<comment type="similarity">
    <text evidence="2 4">Belongs to the bacterial solute-binding protein 3 family.</text>
</comment>
<evidence type="ECO:0000256" key="3">
    <source>
        <dbReference type="ARBA" id="ARBA00022729"/>
    </source>
</evidence>
<evidence type="ECO:0000256" key="4">
    <source>
        <dbReference type="RuleBase" id="RU003744"/>
    </source>
</evidence>
<keyword evidence="8" id="KW-1185">Reference proteome</keyword>
<dbReference type="STRING" id="1094715.GCA_000236165_02100"/>
<dbReference type="Pfam" id="PF00497">
    <property type="entry name" value="SBP_bac_3"/>
    <property type="match status" value="1"/>
</dbReference>
<protein>
    <submittedName>
        <fullName evidence="7">Arginine-binding extracellular protein ArtP</fullName>
    </submittedName>
</protein>
<organism evidence="7 8">
    <name type="scientific">Fluoribacter dumoffii</name>
    <dbReference type="NCBI Taxonomy" id="463"/>
    <lineage>
        <taxon>Bacteria</taxon>
        <taxon>Pseudomonadati</taxon>
        <taxon>Pseudomonadota</taxon>
        <taxon>Gammaproteobacteria</taxon>
        <taxon>Legionellales</taxon>
        <taxon>Legionellaceae</taxon>
        <taxon>Fluoribacter</taxon>
    </lineage>
</organism>
<dbReference type="GO" id="GO:0030313">
    <property type="term" value="C:cell envelope"/>
    <property type="evidence" value="ECO:0007669"/>
    <property type="project" value="UniProtKB-SubCell"/>
</dbReference>
<evidence type="ECO:0000259" key="6">
    <source>
        <dbReference type="SMART" id="SM00079"/>
    </source>
</evidence>
<dbReference type="PANTHER" id="PTHR35936:SF17">
    <property type="entry name" value="ARGININE-BINDING EXTRACELLULAR PROTEIN ARTP"/>
    <property type="match status" value="1"/>
</dbReference>
<evidence type="ECO:0000313" key="7">
    <source>
        <dbReference type="EMBL" id="STO22171.1"/>
    </source>
</evidence>
<reference evidence="7 8" key="1">
    <citation type="submission" date="2018-06" db="EMBL/GenBank/DDBJ databases">
        <authorList>
            <consortium name="Pathogen Informatics"/>
            <person name="Doyle S."/>
        </authorList>
    </citation>
    <scope>NUCLEOTIDE SEQUENCE [LARGE SCALE GENOMIC DNA]</scope>
    <source>
        <strain evidence="7 8">NCTC11370</strain>
    </source>
</reference>
<dbReference type="PROSITE" id="PS01039">
    <property type="entry name" value="SBP_BACTERIAL_3"/>
    <property type="match status" value="1"/>
</dbReference>
<feature type="domain" description="Ionotropic glutamate receptor C-terminal" evidence="6">
    <location>
        <begin position="29"/>
        <end position="244"/>
    </location>
</feature>
<dbReference type="OrthoDB" id="9768183at2"/>
<dbReference type="AlphaFoldDB" id="A0A377GCE9"/>
<dbReference type="PANTHER" id="PTHR35936">
    <property type="entry name" value="MEMBRANE-BOUND LYTIC MUREIN TRANSGLYCOSYLASE F"/>
    <property type="match status" value="1"/>
</dbReference>
<dbReference type="SMART" id="SM00062">
    <property type="entry name" value="PBPb"/>
    <property type="match status" value="1"/>
</dbReference>
<feature type="domain" description="Solute-binding protein family 3/N-terminal" evidence="5">
    <location>
        <begin position="29"/>
        <end position="245"/>
    </location>
</feature>
<evidence type="ECO:0000313" key="8">
    <source>
        <dbReference type="Proteomes" id="UP000254554"/>
    </source>
</evidence>
<dbReference type="Proteomes" id="UP000254554">
    <property type="component" value="Unassembled WGS sequence"/>
</dbReference>
<evidence type="ECO:0000256" key="1">
    <source>
        <dbReference type="ARBA" id="ARBA00004196"/>
    </source>
</evidence>
<dbReference type="GeneID" id="93293026"/>
<dbReference type="RefSeq" id="WP_010654281.1">
    <property type="nucleotide sequence ID" value="NZ_JAPHOO010000001.1"/>
</dbReference>
<gene>
    <name evidence="7" type="primary">artP_2</name>
    <name evidence="7" type="ORF">NCTC11370_02256</name>
</gene>